<evidence type="ECO:0000313" key="3">
    <source>
        <dbReference type="Proteomes" id="UP000601435"/>
    </source>
</evidence>
<protein>
    <submittedName>
        <fullName evidence="2">1a protein</fullName>
    </submittedName>
</protein>
<dbReference type="SUPFAM" id="SSF54695">
    <property type="entry name" value="POZ domain"/>
    <property type="match status" value="1"/>
</dbReference>
<dbReference type="Gene3D" id="3.30.710.10">
    <property type="entry name" value="Potassium Channel Kv1.1, Chain A"/>
    <property type="match status" value="1"/>
</dbReference>
<dbReference type="PANTHER" id="PTHR24410">
    <property type="entry name" value="HL07962P-RELATED"/>
    <property type="match status" value="1"/>
</dbReference>
<dbReference type="PANTHER" id="PTHR24410:SF23">
    <property type="entry name" value="BTB DOMAIN-CONTAINING PROTEIN-RELATED"/>
    <property type="match status" value="1"/>
</dbReference>
<proteinExistence type="predicted"/>
<dbReference type="InterPro" id="IPR051481">
    <property type="entry name" value="BTB-POZ/Galectin-3-binding"/>
</dbReference>
<dbReference type="OrthoDB" id="423199at2759"/>
<gene>
    <name evidence="2" type="primary">1a</name>
    <name evidence="2" type="ORF">SNEC2469_LOCUS8189</name>
</gene>
<organism evidence="2 3">
    <name type="scientific">Symbiodinium necroappetens</name>
    <dbReference type="NCBI Taxonomy" id="1628268"/>
    <lineage>
        <taxon>Eukaryota</taxon>
        <taxon>Sar</taxon>
        <taxon>Alveolata</taxon>
        <taxon>Dinophyceae</taxon>
        <taxon>Suessiales</taxon>
        <taxon>Symbiodiniaceae</taxon>
        <taxon>Symbiodinium</taxon>
    </lineage>
</organism>
<keyword evidence="3" id="KW-1185">Reference proteome</keyword>
<evidence type="ECO:0000313" key="2">
    <source>
        <dbReference type="EMBL" id="CAE7325128.1"/>
    </source>
</evidence>
<feature type="domain" description="BTB" evidence="1">
    <location>
        <begin position="3"/>
        <end position="80"/>
    </location>
</feature>
<reference evidence="2" key="1">
    <citation type="submission" date="2021-02" db="EMBL/GenBank/DDBJ databases">
        <authorList>
            <person name="Dougan E. K."/>
            <person name="Rhodes N."/>
            <person name="Thang M."/>
            <person name="Chan C."/>
        </authorList>
    </citation>
    <scope>NUCLEOTIDE SEQUENCE</scope>
</reference>
<dbReference type="InterPro" id="IPR000210">
    <property type="entry name" value="BTB/POZ_dom"/>
</dbReference>
<accession>A0A812NSP4</accession>
<sequence>MTASPVFHKMLTHDMKEKERSEIELPGKDPKQFETLLKFLMPSAGRKQKLSDENVGFLRKLCEEYMIETLREECVDFIRTAEPSTKVLVAAHALNLDDNVRRGIDELLGRGIRDWGECYGDSALMQKIIERTMTFLQGKESQLRLKESEVQAGMDQLRLMKKKLDGSQSRLQQAENQLRERDAHLMRTYR</sequence>
<dbReference type="EMBL" id="CAJNJA010013605">
    <property type="protein sequence ID" value="CAE7325128.1"/>
    <property type="molecule type" value="Genomic_DNA"/>
</dbReference>
<dbReference type="AlphaFoldDB" id="A0A812NSP4"/>
<dbReference type="Pfam" id="PF00651">
    <property type="entry name" value="BTB"/>
    <property type="match status" value="1"/>
</dbReference>
<dbReference type="Proteomes" id="UP000601435">
    <property type="component" value="Unassembled WGS sequence"/>
</dbReference>
<comment type="caution">
    <text evidence="2">The sequence shown here is derived from an EMBL/GenBank/DDBJ whole genome shotgun (WGS) entry which is preliminary data.</text>
</comment>
<dbReference type="InterPro" id="IPR011333">
    <property type="entry name" value="SKP1/BTB/POZ_sf"/>
</dbReference>
<name>A0A812NSP4_9DINO</name>
<evidence type="ECO:0000259" key="1">
    <source>
        <dbReference type="Pfam" id="PF00651"/>
    </source>
</evidence>